<gene>
    <name evidence="2" type="ORF">TSIB3V08_LOCUS2190</name>
</gene>
<sequence length="298" mass="34182">MSASCNVIIAEPGSWEMHLFWHVWSFRGGGGFGTDSWPISAFGLASVFDLIWKESVRRGHWPVSTRRVETGDWPISTQRVKTHQGDLSQCTSTFPEEVLYTQTPYSLARLDCYDCPLPNVISERLQALVDVLICSERPQTLTPIRPSFEAIKIKSPSRPKLTKIKKPPFAKSLFAGEIDPDVMTYPEVLDEDTLKALNERLLTIEDFFAKQDVEMMVQLQQSTKVVQQWIPKFVMLKLPSKTRDAPAHNIYLNEHLTASNRKKFAEARKQRDDDKFEFVWVKNGHIYIREEEGKPAVL</sequence>
<dbReference type="EMBL" id="OC000645">
    <property type="protein sequence ID" value="CAD7257945.1"/>
    <property type="molecule type" value="Genomic_DNA"/>
</dbReference>
<evidence type="ECO:0000313" key="2">
    <source>
        <dbReference type="EMBL" id="CAD7257945.1"/>
    </source>
</evidence>
<reference evidence="2" key="1">
    <citation type="submission" date="2020-11" db="EMBL/GenBank/DDBJ databases">
        <authorList>
            <person name="Tran Van P."/>
        </authorList>
    </citation>
    <scope>NUCLEOTIDE SEQUENCE</scope>
</reference>
<dbReference type="Pfam" id="PF25298">
    <property type="entry name" value="Baculo_FP_2nd"/>
    <property type="match status" value="1"/>
</dbReference>
<organism evidence="2">
    <name type="scientific">Timema shepardi</name>
    <name type="common">Walking stick</name>
    <dbReference type="NCBI Taxonomy" id="629360"/>
    <lineage>
        <taxon>Eukaryota</taxon>
        <taxon>Metazoa</taxon>
        <taxon>Ecdysozoa</taxon>
        <taxon>Arthropoda</taxon>
        <taxon>Hexapoda</taxon>
        <taxon>Insecta</taxon>
        <taxon>Pterygota</taxon>
        <taxon>Neoptera</taxon>
        <taxon>Polyneoptera</taxon>
        <taxon>Phasmatodea</taxon>
        <taxon>Timematodea</taxon>
        <taxon>Timematoidea</taxon>
        <taxon>Timematidae</taxon>
        <taxon>Timema</taxon>
    </lineage>
</organism>
<accession>A0A7R9APH6</accession>
<protein>
    <recommendedName>
        <fullName evidence="1">FP protein C-terminal domain-containing protein</fullName>
    </recommendedName>
</protein>
<proteinExistence type="predicted"/>
<name>A0A7R9APH6_TIMSH</name>
<dbReference type="AlphaFoldDB" id="A0A7R9APH6"/>
<evidence type="ECO:0000259" key="1">
    <source>
        <dbReference type="Pfam" id="PF25298"/>
    </source>
</evidence>
<dbReference type="InterPro" id="IPR057251">
    <property type="entry name" value="FP_C"/>
</dbReference>
<feature type="domain" description="FP protein C-terminal" evidence="1">
    <location>
        <begin position="257"/>
        <end position="296"/>
    </location>
</feature>